<keyword evidence="4" id="KW-1185">Reference proteome</keyword>
<name>A0A139GV65_9PEZI</name>
<organism evidence="3 4">
    <name type="scientific">Pseudocercospora eumusae</name>
    <dbReference type="NCBI Taxonomy" id="321146"/>
    <lineage>
        <taxon>Eukaryota</taxon>
        <taxon>Fungi</taxon>
        <taxon>Dikarya</taxon>
        <taxon>Ascomycota</taxon>
        <taxon>Pezizomycotina</taxon>
        <taxon>Dothideomycetes</taxon>
        <taxon>Dothideomycetidae</taxon>
        <taxon>Mycosphaerellales</taxon>
        <taxon>Mycosphaerellaceae</taxon>
        <taxon>Pseudocercospora</taxon>
    </lineage>
</organism>
<reference evidence="3 4" key="1">
    <citation type="submission" date="2015-07" db="EMBL/GenBank/DDBJ databases">
        <title>Comparative genomics of the Sigatoka disease complex on banana suggests a link between parallel evolutionary changes in Pseudocercospora fijiensis and Pseudocercospora eumusae and increased virulence on the banana host.</title>
        <authorList>
            <person name="Chang T.-C."/>
            <person name="Salvucci A."/>
            <person name="Crous P.W."/>
            <person name="Stergiopoulos I."/>
        </authorList>
    </citation>
    <scope>NUCLEOTIDE SEQUENCE [LARGE SCALE GENOMIC DNA]</scope>
    <source>
        <strain evidence="3 4">CBS 114824</strain>
    </source>
</reference>
<accession>A0A139GV65</accession>
<evidence type="ECO:0000313" key="3">
    <source>
        <dbReference type="EMBL" id="KXS94094.1"/>
    </source>
</evidence>
<dbReference type="Pfam" id="PF06985">
    <property type="entry name" value="HET"/>
    <property type="match status" value="1"/>
</dbReference>
<evidence type="ECO:0000313" key="4">
    <source>
        <dbReference type="Proteomes" id="UP000070133"/>
    </source>
</evidence>
<dbReference type="InterPro" id="IPR010730">
    <property type="entry name" value="HET"/>
</dbReference>
<protein>
    <recommendedName>
        <fullName evidence="2">Heterokaryon incompatibility domain-containing protein</fullName>
    </recommendedName>
</protein>
<evidence type="ECO:0000259" key="2">
    <source>
        <dbReference type="Pfam" id="PF06985"/>
    </source>
</evidence>
<gene>
    <name evidence="3" type="ORF">AC578_10526</name>
</gene>
<dbReference type="EMBL" id="LFZN01000327">
    <property type="protein sequence ID" value="KXS94094.1"/>
    <property type="molecule type" value="Genomic_DNA"/>
</dbReference>
<feature type="domain" description="Heterokaryon incompatibility" evidence="2">
    <location>
        <begin position="119"/>
        <end position="232"/>
    </location>
</feature>
<dbReference type="AlphaFoldDB" id="A0A139GV65"/>
<sequence length="700" mass="78103">MDYAMKRRRTASSDNPGQFPKVPRFGTIASRHHSTQTHAVPSHGTALINLMNDYARLEESGPLFRLHNINTGELELWPLDNHPEYIAASHTWSESVFSPSLHFEDCFGGQGIKAVICDRYPHIHHAWFDTRCIDQNDPADKLEQIPLMDGIFGNATCVVIFISRDLKTDQSSVDWLAEKIEGALAMCLAEAWVEEGANWQNASGRRWISLAMEGLLRLASTPWATRIWTLQEYVLAKEILWIGTDLKPIKIDDYALSALPDICNTLAIEECLTPKFDVLHGYFAGMANARLRNIDQTRIMELPGNRSASVAVDEVYGVMAASGVTVQPMSDETKGQAWSRWCAEAVNTGHLRWALLPTSSCLFVDGEAGTCAFPRFLQRHKLSGISSLNHVTPLGISEAAHGVVTAQARVLGSVQTIRRLGRVHEPKPGRIHRYITLIIFAKAQWSRALTLAWTFGGAGLGTRQAKAIAQVLVQSYSRAIWSISRGDEDSFRPMVSSNFQQRVWNDFMAMQHAHMLGLQEGVGYACHLVRMGSSFPAIPAVFVTGDRPPSGLLQVLDFNARTPDGRAVLMVVQRNESAGHKESYHKVGMTLPLPEAVAEMVTTMPSREVRIGSYDCSVCRRADKATERTNDADVEKYVESLTQSTSLRLLTRQQEALRIKLFSERPLLRSKGNRPRVTRIRHRQLAAIFRSRQSKLISAI</sequence>
<dbReference type="STRING" id="321146.A0A139GV65"/>
<feature type="compositionally biased region" description="Basic residues" evidence="1">
    <location>
        <begin position="1"/>
        <end position="10"/>
    </location>
</feature>
<proteinExistence type="predicted"/>
<feature type="region of interest" description="Disordered" evidence="1">
    <location>
        <begin position="1"/>
        <end position="24"/>
    </location>
</feature>
<evidence type="ECO:0000256" key="1">
    <source>
        <dbReference type="SAM" id="MobiDB-lite"/>
    </source>
</evidence>
<dbReference type="Proteomes" id="UP000070133">
    <property type="component" value="Unassembled WGS sequence"/>
</dbReference>
<dbReference type="InterPro" id="IPR052895">
    <property type="entry name" value="HetReg/Transcr_Mod"/>
</dbReference>
<dbReference type="PANTHER" id="PTHR24148">
    <property type="entry name" value="ANKYRIN REPEAT DOMAIN-CONTAINING PROTEIN 39 HOMOLOG-RELATED"/>
    <property type="match status" value="1"/>
</dbReference>
<dbReference type="PANTHER" id="PTHR24148:SF73">
    <property type="entry name" value="HET DOMAIN PROTEIN (AFU_ORTHOLOGUE AFUA_8G01020)"/>
    <property type="match status" value="1"/>
</dbReference>
<dbReference type="OrthoDB" id="2157530at2759"/>
<comment type="caution">
    <text evidence="3">The sequence shown here is derived from an EMBL/GenBank/DDBJ whole genome shotgun (WGS) entry which is preliminary data.</text>
</comment>